<gene>
    <name evidence="2" type="ORF">B0H16DRAFT_1537075</name>
</gene>
<comment type="caution">
    <text evidence="2">The sequence shown here is derived from an EMBL/GenBank/DDBJ whole genome shotgun (WGS) entry which is preliminary data.</text>
</comment>
<organism evidence="2 3">
    <name type="scientific">Mycena metata</name>
    <dbReference type="NCBI Taxonomy" id="1033252"/>
    <lineage>
        <taxon>Eukaryota</taxon>
        <taxon>Fungi</taxon>
        <taxon>Dikarya</taxon>
        <taxon>Basidiomycota</taxon>
        <taxon>Agaricomycotina</taxon>
        <taxon>Agaricomycetes</taxon>
        <taxon>Agaricomycetidae</taxon>
        <taxon>Agaricales</taxon>
        <taxon>Marasmiineae</taxon>
        <taxon>Mycenaceae</taxon>
        <taxon>Mycena</taxon>
    </lineage>
</organism>
<dbReference type="Proteomes" id="UP001215598">
    <property type="component" value="Unassembled WGS sequence"/>
</dbReference>
<evidence type="ECO:0000313" key="3">
    <source>
        <dbReference type="Proteomes" id="UP001215598"/>
    </source>
</evidence>
<proteinExistence type="predicted"/>
<protein>
    <recommendedName>
        <fullName evidence="4">F-box domain-containing protein</fullName>
    </recommendedName>
</protein>
<dbReference type="AlphaFoldDB" id="A0AAD7J5F4"/>
<dbReference type="Gene3D" id="3.80.10.10">
    <property type="entry name" value="Ribonuclease Inhibitor"/>
    <property type="match status" value="1"/>
</dbReference>
<evidence type="ECO:0000313" key="2">
    <source>
        <dbReference type="EMBL" id="KAJ7757562.1"/>
    </source>
</evidence>
<accession>A0AAD7J5F4</accession>
<evidence type="ECO:0008006" key="4">
    <source>
        <dbReference type="Google" id="ProtNLM"/>
    </source>
</evidence>
<evidence type="ECO:0000256" key="1">
    <source>
        <dbReference type="SAM" id="Coils"/>
    </source>
</evidence>
<keyword evidence="1" id="KW-0175">Coiled coil</keyword>
<name>A0AAD7J5F4_9AGAR</name>
<keyword evidence="3" id="KW-1185">Reference proteome</keyword>
<dbReference type="SUPFAM" id="SSF52058">
    <property type="entry name" value="L domain-like"/>
    <property type="match status" value="1"/>
</dbReference>
<dbReference type="EMBL" id="JARKIB010000044">
    <property type="protein sequence ID" value="KAJ7757562.1"/>
    <property type="molecule type" value="Genomic_DNA"/>
</dbReference>
<reference evidence="2" key="1">
    <citation type="submission" date="2023-03" db="EMBL/GenBank/DDBJ databases">
        <title>Massive genome expansion in bonnet fungi (Mycena s.s.) driven by repeated elements and novel gene families across ecological guilds.</title>
        <authorList>
            <consortium name="Lawrence Berkeley National Laboratory"/>
            <person name="Harder C.B."/>
            <person name="Miyauchi S."/>
            <person name="Viragh M."/>
            <person name="Kuo A."/>
            <person name="Thoen E."/>
            <person name="Andreopoulos B."/>
            <person name="Lu D."/>
            <person name="Skrede I."/>
            <person name="Drula E."/>
            <person name="Henrissat B."/>
            <person name="Morin E."/>
            <person name="Kohler A."/>
            <person name="Barry K."/>
            <person name="LaButti K."/>
            <person name="Morin E."/>
            <person name="Salamov A."/>
            <person name="Lipzen A."/>
            <person name="Mereny Z."/>
            <person name="Hegedus B."/>
            <person name="Baldrian P."/>
            <person name="Stursova M."/>
            <person name="Weitz H."/>
            <person name="Taylor A."/>
            <person name="Grigoriev I.V."/>
            <person name="Nagy L.G."/>
            <person name="Martin F."/>
            <person name="Kauserud H."/>
        </authorList>
    </citation>
    <scope>NUCLEOTIDE SEQUENCE</scope>
    <source>
        <strain evidence="2">CBHHK182m</strain>
    </source>
</reference>
<feature type="coiled-coil region" evidence="1">
    <location>
        <begin position="5"/>
        <end position="32"/>
    </location>
</feature>
<dbReference type="InterPro" id="IPR032675">
    <property type="entry name" value="LRR_dom_sf"/>
</dbReference>
<sequence>MLPANLDLRAQLAAVDAAIAELRSRLKALEDVRGPIQRQLNRIVYPVLTLPPEIVTSIFLQYLSPPAVFTPRKKTGSKPTLPVPLLLLQICRVWREIALSAPDLWSCLYINTGDLGIGSRIWDTEVVSNWFGRAGSCPLTFSLKDTWPLTNKLFPILSPLAPRLQNLYLDTPDQFEKLADIGPFPILETLAICHPNDDPDAPLKIFPTAPRLHHILFKKPKTPRMWIIPPSVKKVTCATMSVNGCIDLLQRGPFLEELSCNLYRVSTSHTKVITHNHLETLRLSGRLSGFIRLFQLPALHNLYLSPGSELEGNFDHFPSFLASTSVRLFHAAQEISSLAVEWFATSMPGLVDLELCNPQLQFFSRFLRDPRFLPHLRTLAFQECDFELDAAMLQALSTRCVADESTAVIESFRQIWPANAHFKSKSSPPCLDDSILAACRELVERRMTIHVGPVDQNLVGAYNQ</sequence>